<organism evidence="11">
    <name type="scientific">hydrothermal vent metagenome</name>
    <dbReference type="NCBI Taxonomy" id="652676"/>
    <lineage>
        <taxon>unclassified sequences</taxon>
        <taxon>metagenomes</taxon>
        <taxon>ecological metagenomes</taxon>
    </lineage>
</organism>
<dbReference type="InterPro" id="IPR006048">
    <property type="entry name" value="A-amylase/branching_C"/>
</dbReference>
<dbReference type="GO" id="GO:0005829">
    <property type="term" value="C:cytosol"/>
    <property type="evidence" value="ECO:0007669"/>
    <property type="project" value="TreeGrafter"/>
</dbReference>
<dbReference type="NCBIfam" id="NF008967">
    <property type="entry name" value="PRK12313.1"/>
    <property type="match status" value="1"/>
</dbReference>
<dbReference type="InterPro" id="IPR006047">
    <property type="entry name" value="GH13_cat_dom"/>
</dbReference>
<proteinExistence type="inferred from homology"/>
<evidence type="ECO:0000256" key="9">
    <source>
        <dbReference type="ARBA" id="ARBA00023277"/>
    </source>
</evidence>
<dbReference type="Gene3D" id="2.60.40.1180">
    <property type="entry name" value="Golgi alpha-mannosidase II"/>
    <property type="match status" value="1"/>
</dbReference>
<evidence type="ECO:0000313" key="11">
    <source>
        <dbReference type="EMBL" id="SFV61509.1"/>
    </source>
</evidence>
<comment type="similarity">
    <text evidence="3">Belongs to the glycosyl hydrolase 13 family. GlgB subfamily.</text>
</comment>
<keyword evidence="9" id="KW-0119">Carbohydrate metabolism</keyword>
<dbReference type="PANTHER" id="PTHR43651:SF3">
    <property type="entry name" value="1,4-ALPHA-GLUCAN-BRANCHING ENZYME"/>
    <property type="match status" value="1"/>
</dbReference>
<name>A0A1W1C6X7_9ZZZZ</name>
<evidence type="ECO:0000256" key="4">
    <source>
        <dbReference type="ARBA" id="ARBA00012541"/>
    </source>
</evidence>
<keyword evidence="8" id="KW-0320">Glycogen biosynthesis</keyword>
<protein>
    <recommendedName>
        <fullName evidence="4">1,4-alpha-glucan branching enzyme</fullName>
        <ecNumber evidence="4">2.4.1.18</ecNumber>
    </recommendedName>
</protein>
<sequence>MQYNIHYDLSRFSELDTYLFKEGNHTKLYEKMGSHKMIHNAVDGVYFAVWAPEAKSVSVIGDFNNYNTESHILKLKIDGSGIWEGFIENINLGITYKYHIVSKHHNIIHQKSDPYGFYAEKPSKSASRIWDLSKYEWSDKNWLEKRDKFNAHNAPINIYEMHLGSWRRNPIEDNRYLTYRETADELVPYLKEMNYTHVEFLPLTEYPYYGSWGYQVVGYFSPTARFGEPEDLMYLIDMLHQADIGVIMDWVPSHFAVDMHGLINFDGTALYEHEDPRQGYHPEWGSIIFNYGRNEVKSFLISSAMFWFDKYHIDGIRVDAVASMLHLDYAREEGEWIPNKYGGNENLEAVKFLQDLNTSVYGEHKDVLMIAEESTSWSKVTGAVHLGGLGFGYKWDMGWMHDTLKYFSFDPVYRAFHHKHITFSMWYAFDENFMLPLSHDEVVHMKGSLINKMVGSNEQKFANLRALYSYMMAHTGKKILFMGGEIAQYAEWDYEGSLEWHLLENPHHKKLQKMVSDLNYLYKTERALHFYDNERDGFEWIEDGDYIHNCLTFIRKSDKIEESIIVVCNFADDTQSEYRIGIPLEGEYREIFNSQSSYYEGWNIGNTGILKSEKIMMHNREDSISLTIPPLGVIYLKFVDNKS</sequence>
<dbReference type="FunFam" id="3.20.20.80:FF:000003">
    <property type="entry name" value="1,4-alpha-glucan branching enzyme GlgB"/>
    <property type="match status" value="1"/>
</dbReference>
<dbReference type="Gene3D" id="2.60.40.10">
    <property type="entry name" value="Immunoglobulins"/>
    <property type="match status" value="1"/>
</dbReference>
<dbReference type="Pfam" id="PF02806">
    <property type="entry name" value="Alpha-amylase_C"/>
    <property type="match status" value="1"/>
</dbReference>
<keyword evidence="7 11" id="KW-0808">Transferase</keyword>
<dbReference type="GO" id="GO:0004553">
    <property type="term" value="F:hydrolase activity, hydrolyzing O-glycosyl compounds"/>
    <property type="evidence" value="ECO:0007669"/>
    <property type="project" value="InterPro"/>
</dbReference>
<dbReference type="SUPFAM" id="SSF51445">
    <property type="entry name" value="(Trans)glycosidases"/>
    <property type="match status" value="1"/>
</dbReference>
<dbReference type="InterPro" id="IPR004193">
    <property type="entry name" value="Glyco_hydro_13_N"/>
</dbReference>
<dbReference type="InterPro" id="IPR013780">
    <property type="entry name" value="Glyco_hydro_b"/>
</dbReference>
<dbReference type="CDD" id="cd02855">
    <property type="entry name" value="E_set_GBE_prok_N"/>
    <property type="match status" value="1"/>
</dbReference>
<dbReference type="GO" id="GO:0005978">
    <property type="term" value="P:glycogen biosynthetic process"/>
    <property type="evidence" value="ECO:0007669"/>
    <property type="project" value="UniProtKB-UniPathway"/>
</dbReference>
<dbReference type="InterPro" id="IPR014756">
    <property type="entry name" value="Ig_E-set"/>
</dbReference>
<evidence type="ECO:0000256" key="6">
    <source>
        <dbReference type="ARBA" id="ARBA00022676"/>
    </source>
</evidence>
<evidence type="ECO:0000256" key="3">
    <source>
        <dbReference type="ARBA" id="ARBA00009000"/>
    </source>
</evidence>
<dbReference type="Pfam" id="PF00128">
    <property type="entry name" value="Alpha-amylase"/>
    <property type="match status" value="1"/>
</dbReference>
<dbReference type="AlphaFoldDB" id="A0A1W1C6X7"/>
<accession>A0A1W1C6X7</accession>
<dbReference type="FunFam" id="2.60.40.1180:FF:000002">
    <property type="entry name" value="1,4-alpha-glucan branching enzyme GlgB"/>
    <property type="match status" value="1"/>
</dbReference>
<dbReference type="NCBIfam" id="NF003811">
    <property type="entry name" value="PRK05402.1"/>
    <property type="match status" value="1"/>
</dbReference>
<dbReference type="InterPro" id="IPR013783">
    <property type="entry name" value="Ig-like_fold"/>
</dbReference>
<keyword evidence="5" id="KW-0321">Glycogen metabolism</keyword>
<evidence type="ECO:0000256" key="7">
    <source>
        <dbReference type="ARBA" id="ARBA00022679"/>
    </source>
</evidence>
<dbReference type="SUPFAM" id="SSF51011">
    <property type="entry name" value="Glycosyl hydrolase domain"/>
    <property type="match status" value="1"/>
</dbReference>
<dbReference type="Gene3D" id="3.20.20.80">
    <property type="entry name" value="Glycosidases"/>
    <property type="match status" value="1"/>
</dbReference>
<dbReference type="HAMAP" id="MF_00685">
    <property type="entry name" value="GlgB"/>
    <property type="match status" value="1"/>
</dbReference>
<dbReference type="InterPro" id="IPR006407">
    <property type="entry name" value="GlgB"/>
</dbReference>
<dbReference type="PANTHER" id="PTHR43651">
    <property type="entry name" value="1,4-ALPHA-GLUCAN-BRANCHING ENZYME"/>
    <property type="match status" value="1"/>
</dbReference>
<dbReference type="EMBL" id="FPHG01000048">
    <property type="protein sequence ID" value="SFV61509.1"/>
    <property type="molecule type" value="Genomic_DNA"/>
</dbReference>
<comment type="pathway">
    <text evidence="2">Glycan biosynthesis; glycogen biosynthesis.</text>
</comment>
<evidence type="ECO:0000256" key="5">
    <source>
        <dbReference type="ARBA" id="ARBA00022600"/>
    </source>
</evidence>
<reference evidence="11" key="1">
    <citation type="submission" date="2016-10" db="EMBL/GenBank/DDBJ databases">
        <authorList>
            <person name="de Groot N.N."/>
        </authorList>
    </citation>
    <scope>NUCLEOTIDE SEQUENCE</scope>
</reference>
<feature type="domain" description="Glycosyl hydrolase family 13 catalytic" evidence="10">
    <location>
        <begin position="160"/>
        <end position="539"/>
    </location>
</feature>
<keyword evidence="6 11" id="KW-0328">Glycosyltransferase</keyword>
<gene>
    <name evidence="11" type="ORF">MNB_SV-9-1465</name>
</gene>
<dbReference type="PIRSF" id="PIRSF000463">
    <property type="entry name" value="GlgB"/>
    <property type="match status" value="1"/>
</dbReference>
<dbReference type="SMART" id="SM00642">
    <property type="entry name" value="Aamy"/>
    <property type="match status" value="1"/>
</dbReference>
<comment type="catalytic activity">
    <reaction evidence="1">
        <text>Transfers a segment of a (1-&gt;4)-alpha-D-glucan chain to a primary hydroxy group in a similar glucan chain.</text>
        <dbReference type="EC" id="2.4.1.18"/>
    </reaction>
</comment>
<dbReference type="Pfam" id="PF02922">
    <property type="entry name" value="CBM_48"/>
    <property type="match status" value="1"/>
</dbReference>
<dbReference type="EC" id="2.4.1.18" evidence="4"/>
<dbReference type="UniPathway" id="UPA00164"/>
<dbReference type="GO" id="GO:0043169">
    <property type="term" value="F:cation binding"/>
    <property type="evidence" value="ECO:0007669"/>
    <property type="project" value="InterPro"/>
</dbReference>
<dbReference type="InterPro" id="IPR037439">
    <property type="entry name" value="Branching_enzy"/>
</dbReference>
<evidence type="ECO:0000259" key="10">
    <source>
        <dbReference type="SMART" id="SM00642"/>
    </source>
</evidence>
<dbReference type="InterPro" id="IPR017853">
    <property type="entry name" value="GH"/>
</dbReference>
<dbReference type="SUPFAM" id="SSF81296">
    <property type="entry name" value="E set domains"/>
    <property type="match status" value="1"/>
</dbReference>
<dbReference type="CDD" id="cd11322">
    <property type="entry name" value="AmyAc_Glg_BE"/>
    <property type="match status" value="1"/>
</dbReference>
<evidence type="ECO:0000256" key="2">
    <source>
        <dbReference type="ARBA" id="ARBA00004964"/>
    </source>
</evidence>
<dbReference type="GO" id="GO:0003844">
    <property type="term" value="F:1,4-alpha-glucan branching enzyme activity"/>
    <property type="evidence" value="ECO:0007669"/>
    <property type="project" value="UniProtKB-EC"/>
</dbReference>
<evidence type="ECO:0000256" key="1">
    <source>
        <dbReference type="ARBA" id="ARBA00000826"/>
    </source>
</evidence>
<dbReference type="InterPro" id="IPR044143">
    <property type="entry name" value="GlgB_N_E_set_prok"/>
</dbReference>
<evidence type="ECO:0000256" key="8">
    <source>
        <dbReference type="ARBA" id="ARBA00023056"/>
    </source>
</evidence>
<dbReference type="NCBIfam" id="TIGR01515">
    <property type="entry name" value="branching_enzym"/>
    <property type="match status" value="1"/>
</dbReference>